<protein>
    <recommendedName>
        <fullName evidence="4">Secreted protein</fullName>
    </recommendedName>
</protein>
<dbReference type="Proteomes" id="UP001526430">
    <property type="component" value="Unassembled WGS sequence"/>
</dbReference>
<accession>A0ABT3P1Z9</accession>
<dbReference type="EMBL" id="JAPFQI010000038">
    <property type="protein sequence ID" value="MCW8088430.1"/>
    <property type="molecule type" value="Genomic_DNA"/>
</dbReference>
<gene>
    <name evidence="2" type="ORF">OF850_22880</name>
</gene>
<keyword evidence="3" id="KW-1185">Reference proteome</keyword>
<evidence type="ECO:0000313" key="2">
    <source>
        <dbReference type="EMBL" id="MCW8088430.1"/>
    </source>
</evidence>
<evidence type="ECO:0000313" key="3">
    <source>
        <dbReference type="Proteomes" id="UP001526430"/>
    </source>
</evidence>
<evidence type="ECO:0000256" key="1">
    <source>
        <dbReference type="SAM" id="SignalP"/>
    </source>
</evidence>
<feature type="signal peptide" evidence="1">
    <location>
        <begin position="1"/>
        <end position="31"/>
    </location>
</feature>
<evidence type="ECO:0008006" key="4">
    <source>
        <dbReference type="Google" id="ProtNLM"/>
    </source>
</evidence>
<proteinExistence type="predicted"/>
<name>A0ABT3P1Z9_9PROT</name>
<comment type="caution">
    <text evidence="2">The sequence shown here is derived from an EMBL/GenBank/DDBJ whole genome shotgun (WGS) entry which is preliminary data.</text>
</comment>
<feature type="chain" id="PRO_5045724966" description="Secreted protein" evidence="1">
    <location>
        <begin position="32"/>
        <end position="135"/>
    </location>
</feature>
<dbReference type="RefSeq" id="WP_301592666.1">
    <property type="nucleotide sequence ID" value="NZ_JAPFQI010000038.1"/>
</dbReference>
<reference evidence="2 3" key="1">
    <citation type="submission" date="2022-10" db="EMBL/GenBank/DDBJ databases">
        <title>Roseococcus glaciei nov., sp. nov., isolated from glacier.</title>
        <authorList>
            <person name="Liu Q."/>
            <person name="Xin Y.-H."/>
        </authorList>
    </citation>
    <scope>NUCLEOTIDE SEQUENCE [LARGE SCALE GENOMIC DNA]</scope>
    <source>
        <strain evidence="2 3">MDT2-1-1</strain>
    </source>
</reference>
<keyword evidence="1" id="KW-0732">Signal</keyword>
<sequence length="135" mass="14206">MSVHAALSVVPKALARAAIVSALLGTGTAVAQSCPCMNRGAEDTSIDYGTAQPDNVVGGGNLIARFEEENRTFTYLEPQYEQRSQPGMVAHVFTSGDGRAEVVWVPSGTLPSALVTMGSDGSLLQRGVQRRLASR</sequence>
<organism evidence="2 3">
    <name type="scientific">Sabulicella glaciei</name>
    <dbReference type="NCBI Taxonomy" id="2984948"/>
    <lineage>
        <taxon>Bacteria</taxon>
        <taxon>Pseudomonadati</taxon>
        <taxon>Pseudomonadota</taxon>
        <taxon>Alphaproteobacteria</taxon>
        <taxon>Acetobacterales</taxon>
        <taxon>Acetobacteraceae</taxon>
        <taxon>Sabulicella</taxon>
    </lineage>
</organism>